<accession>C5C678</accession>
<organism evidence="1 2">
    <name type="scientific">Beutenbergia cavernae (strain ATCC BAA-8 / DSM 12333 / CCUG 43141 / JCM 11478 / NBRC 16432 / NCIMB 13614 / HKI 0122)</name>
    <dbReference type="NCBI Taxonomy" id="471853"/>
    <lineage>
        <taxon>Bacteria</taxon>
        <taxon>Bacillati</taxon>
        <taxon>Actinomycetota</taxon>
        <taxon>Actinomycetes</taxon>
        <taxon>Micrococcales</taxon>
        <taxon>Beutenbergiaceae</taxon>
        <taxon>Beutenbergia</taxon>
    </lineage>
</organism>
<dbReference type="RefSeq" id="WP_015882524.1">
    <property type="nucleotide sequence ID" value="NC_012669.1"/>
</dbReference>
<protein>
    <submittedName>
        <fullName evidence="1">Uncharacterized protein</fullName>
    </submittedName>
</protein>
<evidence type="ECO:0000313" key="2">
    <source>
        <dbReference type="Proteomes" id="UP000007962"/>
    </source>
</evidence>
<name>C5C678_BEUC1</name>
<dbReference type="HOGENOM" id="CLU_077332_1_1_11"/>
<dbReference type="STRING" id="471853.Bcav_2029"/>
<sequence>MFVVTADQRGSRRGTDLVEEALAELAALVPEPTVLRPFARTAGDELQGVLADAEATVTVALHLQRRATWSVGIGVGAGTLGADTRSSTGDAFFRARDAVERAKGRTVPVPLALAAGDAGAAVGTETVPAPEVEALLHLLAALVRDRSDATWRVLDRLAEPGATGKDAAAALAITPQAVSAHRRDALWDTEQVARRAVATLLGALPDASA</sequence>
<proteinExistence type="predicted"/>
<dbReference type="KEGG" id="bcv:Bcav_2029"/>
<reference evidence="1 2" key="1">
    <citation type="journal article" date="2009" name="Stand. Genomic Sci.">
        <title>Complete genome sequence of Beutenbergia cavernae type strain (HKI 0122).</title>
        <authorList>
            <person name="Land M."/>
            <person name="Pukall R."/>
            <person name="Abt B."/>
            <person name="Goker M."/>
            <person name="Rohde M."/>
            <person name="Glavina Del Rio T."/>
            <person name="Tice H."/>
            <person name="Copeland A."/>
            <person name="Cheng J.F."/>
            <person name="Lucas S."/>
            <person name="Chen F."/>
            <person name="Nolan M."/>
            <person name="Bruce D."/>
            <person name="Goodwin L."/>
            <person name="Pitluck S."/>
            <person name="Ivanova N."/>
            <person name="Mavromatis K."/>
            <person name="Ovchinnikova G."/>
            <person name="Pati A."/>
            <person name="Chen A."/>
            <person name="Palaniappan K."/>
            <person name="Hauser L."/>
            <person name="Chang Y.J."/>
            <person name="Jefferies C.C."/>
            <person name="Saunders E."/>
            <person name="Brettin T."/>
            <person name="Detter J.C."/>
            <person name="Han C."/>
            <person name="Chain P."/>
            <person name="Bristow J."/>
            <person name="Eisen J.A."/>
            <person name="Markowitz V."/>
            <person name="Hugenholtz P."/>
            <person name="Kyrpides N.C."/>
            <person name="Klenk H.P."/>
            <person name="Lapidus A."/>
        </authorList>
    </citation>
    <scope>NUCLEOTIDE SEQUENCE [LARGE SCALE GENOMIC DNA]</scope>
    <source>
        <strain evidence="2">ATCC BAA-8 / DSM 12333 / NBRC 16432</strain>
    </source>
</reference>
<evidence type="ECO:0000313" key="1">
    <source>
        <dbReference type="EMBL" id="ACQ80284.1"/>
    </source>
</evidence>
<dbReference type="Proteomes" id="UP000007962">
    <property type="component" value="Chromosome"/>
</dbReference>
<dbReference type="AlphaFoldDB" id="C5C678"/>
<dbReference type="OrthoDB" id="5184241at2"/>
<gene>
    <name evidence="1" type="ordered locus">Bcav_2029</name>
</gene>
<dbReference type="eggNOG" id="COG2522">
    <property type="taxonomic scope" value="Bacteria"/>
</dbReference>
<dbReference type="EMBL" id="CP001618">
    <property type="protein sequence ID" value="ACQ80284.1"/>
    <property type="molecule type" value="Genomic_DNA"/>
</dbReference>
<keyword evidence="2" id="KW-1185">Reference proteome</keyword>